<name>A0A9P0H6N7_NEZVI</name>
<sequence length="168" mass="18154">MGSVAAVLLGLGLVVVCSAVFGQGYSRGEDVEESFFKDTRMALPNTGRGSKPHKHSRMPSLRVGLKVLLLAVVVPALLAVVLYAAWKGVTLALLSLIISTIIGLKNLFSGHHHKHQQDDITYTHNVIVAKNPAFQDHLWKRDMPVLAHAIESNSPYRVVPATGLSSTV</sequence>
<dbReference type="PANTHER" id="PTHR21879">
    <property type="entry name" value="FI03362P-RELATED-RELATED"/>
    <property type="match status" value="1"/>
</dbReference>
<dbReference type="EMBL" id="OV725079">
    <property type="protein sequence ID" value="CAH1396406.1"/>
    <property type="molecule type" value="Genomic_DNA"/>
</dbReference>
<dbReference type="Proteomes" id="UP001152798">
    <property type="component" value="Chromosome 3"/>
</dbReference>
<evidence type="ECO:0000256" key="2">
    <source>
        <dbReference type="SAM" id="SignalP"/>
    </source>
</evidence>
<feature type="transmembrane region" description="Helical" evidence="1">
    <location>
        <begin position="63"/>
        <end position="84"/>
    </location>
</feature>
<keyword evidence="1" id="KW-0472">Membrane</keyword>
<evidence type="ECO:0008006" key="5">
    <source>
        <dbReference type="Google" id="ProtNLM"/>
    </source>
</evidence>
<feature type="transmembrane region" description="Helical" evidence="1">
    <location>
        <begin position="91"/>
        <end position="108"/>
    </location>
</feature>
<keyword evidence="4" id="KW-1185">Reference proteome</keyword>
<protein>
    <recommendedName>
        <fullName evidence="5">Neuropeptide</fullName>
    </recommendedName>
</protein>
<reference evidence="3" key="1">
    <citation type="submission" date="2022-01" db="EMBL/GenBank/DDBJ databases">
        <authorList>
            <person name="King R."/>
        </authorList>
    </citation>
    <scope>NUCLEOTIDE SEQUENCE</scope>
</reference>
<dbReference type="GO" id="GO:0016020">
    <property type="term" value="C:membrane"/>
    <property type="evidence" value="ECO:0007669"/>
    <property type="project" value="TreeGrafter"/>
</dbReference>
<dbReference type="Pfam" id="PF07898">
    <property type="entry name" value="DUF1676"/>
    <property type="match status" value="1"/>
</dbReference>
<dbReference type="OrthoDB" id="10541747at2759"/>
<evidence type="ECO:0000313" key="4">
    <source>
        <dbReference type="Proteomes" id="UP001152798"/>
    </source>
</evidence>
<feature type="signal peptide" evidence="2">
    <location>
        <begin position="1"/>
        <end position="19"/>
    </location>
</feature>
<feature type="chain" id="PRO_5040354840" description="Neuropeptide" evidence="2">
    <location>
        <begin position="20"/>
        <end position="168"/>
    </location>
</feature>
<keyword evidence="2" id="KW-0732">Signal</keyword>
<keyword evidence="1" id="KW-1133">Transmembrane helix</keyword>
<proteinExistence type="predicted"/>
<dbReference type="AlphaFoldDB" id="A0A9P0H6N7"/>
<evidence type="ECO:0000256" key="1">
    <source>
        <dbReference type="SAM" id="Phobius"/>
    </source>
</evidence>
<gene>
    <name evidence="3" type="ORF">NEZAVI_LOCUS6484</name>
</gene>
<accession>A0A9P0H6N7</accession>
<keyword evidence="1" id="KW-0812">Transmembrane</keyword>
<organism evidence="3 4">
    <name type="scientific">Nezara viridula</name>
    <name type="common">Southern green stink bug</name>
    <name type="synonym">Cimex viridulus</name>
    <dbReference type="NCBI Taxonomy" id="85310"/>
    <lineage>
        <taxon>Eukaryota</taxon>
        <taxon>Metazoa</taxon>
        <taxon>Ecdysozoa</taxon>
        <taxon>Arthropoda</taxon>
        <taxon>Hexapoda</taxon>
        <taxon>Insecta</taxon>
        <taxon>Pterygota</taxon>
        <taxon>Neoptera</taxon>
        <taxon>Paraneoptera</taxon>
        <taxon>Hemiptera</taxon>
        <taxon>Heteroptera</taxon>
        <taxon>Panheteroptera</taxon>
        <taxon>Pentatomomorpha</taxon>
        <taxon>Pentatomoidea</taxon>
        <taxon>Pentatomidae</taxon>
        <taxon>Pentatominae</taxon>
        <taxon>Nezara</taxon>
    </lineage>
</organism>
<evidence type="ECO:0000313" key="3">
    <source>
        <dbReference type="EMBL" id="CAH1396406.1"/>
    </source>
</evidence>
<dbReference type="InterPro" id="IPR012464">
    <property type="entry name" value="DUF1676"/>
</dbReference>